<evidence type="ECO:0000313" key="2">
    <source>
        <dbReference type="Proteomes" id="UP001642464"/>
    </source>
</evidence>
<name>A0ABP0KMW3_9DINO</name>
<dbReference type="EMBL" id="CAXAMM010012113">
    <property type="protein sequence ID" value="CAK9028013.1"/>
    <property type="molecule type" value="Genomic_DNA"/>
</dbReference>
<evidence type="ECO:0000313" key="1">
    <source>
        <dbReference type="EMBL" id="CAK9028013.1"/>
    </source>
</evidence>
<sequence>MPVCTGAPVEEALRTCGSICMDRLLWQAVDKLAASNFAKNMDMILMGQSFGVTVARCLSLRMDAIGFPARGLIALDCRCAERAARDIYVVPLALRQSMTSSSWRCLIEEFHFVSPRVPRINITARHFDLRARLDAEMSVVSAKAFALNVMDSDHFDLPVSHCWDLSRLVSQIRKGRRRTRRKGPVIIRTNRSTHIELCDK</sequence>
<dbReference type="Proteomes" id="UP001642464">
    <property type="component" value="Unassembled WGS sequence"/>
</dbReference>
<organism evidence="1 2">
    <name type="scientific">Durusdinium trenchii</name>
    <dbReference type="NCBI Taxonomy" id="1381693"/>
    <lineage>
        <taxon>Eukaryota</taxon>
        <taxon>Sar</taxon>
        <taxon>Alveolata</taxon>
        <taxon>Dinophyceae</taxon>
        <taxon>Suessiales</taxon>
        <taxon>Symbiodiniaceae</taxon>
        <taxon>Durusdinium</taxon>
    </lineage>
</organism>
<proteinExistence type="predicted"/>
<comment type="caution">
    <text evidence="1">The sequence shown here is derived from an EMBL/GenBank/DDBJ whole genome shotgun (WGS) entry which is preliminary data.</text>
</comment>
<accession>A0ABP0KMW3</accession>
<protein>
    <submittedName>
        <fullName evidence="1">Uncharacterized protein</fullName>
    </submittedName>
</protein>
<keyword evidence="2" id="KW-1185">Reference proteome</keyword>
<reference evidence="1 2" key="1">
    <citation type="submission" date="2024-02" db="EMBL/GenBank/DDBJ databases">
        <authorList>
            <person name="Chen Y."/>
            <person name="Shah S."/>
            <person name="Dougan E. K."/>
            <person name="Thang M."/>
            <person name="Chan C."/>
        </authorList>
    </citation>
    <scope>NUCLEOTIDE SEQUENCE [LARGE SCALE GENOMIC DNA]</scope>
</reference>
<gene>
    <name evidence="1" type="ORF">SCF082_LOCUS18178</name>
</gene>